<dbReference type="GO" id="GO:0003723">
    <property type="term" value="F:RNA binding"/>
    <property type="evidence" value="ECO:0007669"/>
    <property type="project" value="InterPro"/>
</dbReference>
<comment type="caution">
    <text evidence="3">The sequence shown here is derived from an EMBL/GenBank/DDBJ whole genome shotgun (WGS) entry which is preliminary data.</text>
</comment>
<gene>
    <name evidence="3" type="ORF">Cgig2_008056</name>
</gene>
<keyword evidence="4" id="KW-1185">Reference proteome</keyword>
<dbReference type="Pfam" id="PF20431">
    <property type="entry name" value="E_motif"/>
    <property type="match status" value="1"/>
</dbReference>
<reference evidence="3" key="1">
    <citation type="submission" date="2022-04" db="EMBL/GenBank/DDBJ databases">
        <title>Carnegiea gigantea Genome sequencing and assembly v2.</title>
        <authorList>
            <person name="Copetti D."/>
            <person name="Sanderson M.J."/>
            <person name="Burquez A."/>
            <person name="Wojciechowski M.F."/>
        </authorList>
    </citation>
    <scope>NUCLEOTIDE SEQUENCE</scope>
    <source>
        <strain evidence="3">SGP5-SGP5p</strain>
        <tissue evidence="3">Aerial part</tissue>
    </source>
</reference>
<dbReference type="FunFam" id="1.25.40.10:FF:000344">
    <property type="entry name" value="Pentatricopeptide repeat-containing protein"/>
    <property type="match status" value="1"/>
</dbReference>
<keyword evidence="1" id="KW-0677">Repeat</keyword>
<sequence>MPVPCELSSLIQKCSSIASLREAAKLHALILTSSAPLTYQSPFLHNNIIAMYARCGSLSHSHHVFDKMPQRNIISYNTLIGAYARRPDSAFYTFGLLTQMRYECIRPNGSTFTSMVQLASAVGDWFLGLAFHCQVVKSGLSFDAYVQSALIGLYSCFGDMGSADEVFGSVIVKDDVAWNCIISGNLKNDRIREGLCLFKTMLNSSVVATEFTYSIVLNACARLGDYTCGRLAHARVIRTGVPLDLPLQNALVDIYSSCGDTQSAFHVFDGIHNRDLVSWNSLMAGYAEKGEGEKAINLFVQMQHQCAYKPDEYTFAAVISAVKGHPAPCYGEPLHARVIVSGLDESLFVGSPLIFMYFENGRTESAEVVFHSIKNKDMVLWTEMISGYSKTMEGEKAVKFFYDMWKAGYKIDDFALSSALGACADLATLRQGEMLHCQAIKTGYNSEMSVRGSLIDAYAKNGKLPDAKRIFTEVQDLDLKCWNSMIGGYSLHGKPEDAIKLFDEILDHGLEPDQVTFISLLSACSHCGLVDKGKYIWNYMKEKGVNPGLKHYSCMVSLLSRAGLLEEAAEIINESCLGESHLELWRIVLSSSVSNKNLSVGLHAAGEILRFNTEDSGTLALLSNLYAAAGRWDSVIQTRKKIRGLMLEKDPGLSWVETVKSLDVFSSDDQLHPKIAKAQLQTLEGNMVSRSLRVFSKDEIMNIQEIHNASKGIVVTCERKVGDMATTCEKKQFHLQMQFARMPELEASNADLRDI</sequence>
<feature type="repeat" description="PPR" evidence="2">
    <location>
        <begin position="478"/>
        <end position="512"/>
    </location>
</feature>
<dbReference type="Pfam" id="PF01535">
    <property type="entry name" value="PPR"/>
    <property type="match status" value="4"/>
</dbReference>
<feature type="repeat" description="PPR" evidence="2">
    <location>
        <begin position="275"/>
        <end position="305"/>
    </location>
</feature>
<dbReference type="InterPro" id="IPR046848">
    <property type="entry name" value="E_motif"/>
</dbReference>
<dbReference type="InterPro" id="IPR011990">
    <property type="entry name" value="TPR-like_helical_dom_sf"/>
</dbReference>
<dbReference type="Gene3D" id="1.25.40.10">
    <property type="entry name" value="Tetratricopeptide repeat domain"/>
    <property type="match status" value="6"/>
</dbReference>
<dbReference type="EMBL" id="JAKOGI010000001">
    <property type="protein sequence ID" value="KAJ8453172.1"/>
    <property type="molecule type" value="Genomic_DNA"/>
</dbReference>
<dbReference type="InterPro" id="IPR002885">
    <property type="entry name" value="PPR_rpt"/>
</dbReference>
<feature type="repeat" description="PPR" evidence="2">
    <location>
        <begin position="513"/>
        <end position="547"/>
    </location>
</feature>
<dbReference type="PROSITE" id="PS51375">
    <property type="entry name" value="PPR"/>
    <property type="match status" value="6"/>
</dbReference>
<name>A0A9Q1L0C9_9CARY</name>
<feature type="repeat" description="PPR" evidence="2">
    <location>
        <begin position="377"/>
        <end position="411"/>
    </location>
</feature>
<dbReference type="AlphaFoldDB" id="A0A9Q1L0C9"/>
<protein>
    <recommendedName>
        <fullName evidence="5">Pentatricopeptide repeat-containing protein</fullName>
    </recommendedName>
</protein>
<evidence type="ECO:0000256" key="2">
    <source>
        <dbReference type="PROSITE-ProRule" id="PRU00708"/>
    </source>
</evidence>
<evidence type="ECO:0000313" key="3">
    <source>
        <dbReference type="EMBL" id="KAJ8453172.1"/>
    </source>
</evidence>
<accession>A0A9Q1L0C9</accession>
<evidence type="ECO:0008006" key="5">
    <source>
        <dbReference type="Google" id="ProtNLM"/>
    </source>
</evidence>
<proteinExistence type="predicted"/>
<dbReference type="Proteomes" id="UP001153076">
    <property type="component" value="Unassembled WGS sequence"/>
</dbReference>
<dbReference type="PANTHER" id="PTHR24015">
    <property type="entry name" value="OS07G0578800 PROTEIN-RELATED"/>
    <property type="match status" value="1"/>
</dbReference>
<evidence type="ECO:0000313" key="4">
    <source>
        <dbReference type="Proteomes" id="UP001153076"/>
    </source>
</evidence>
<dbReference type="Pfam" id="PF13041">
    <property type="entry name" value="PPR_2"/>
    <property type="match status" value="3"/>
</dbReference>
<feature type="repeat" description="PPR" evidence="2">
    <location>
        <begin position="41"/>
        <end position="75"/>
    </location>
</feature>
<feature type="repeat" description="PPR" evidence="2">
    <location>
        <begin position="174"/>
        <end position="208"/>
    </location>
</feature>
<dbReference type="OrthoDB" id="728902at2759"/>
<dbReference type="InterPro" id="IPR046960">
    <property type="entry name" value="PPR_At4g14850-like_plant"/>
</dbReference>
<dbReference type="PANTHER" id="PTHR24015:SF2017">
    <property type="entry name" value="PENTATRICOPEPTIDE REPEAT-CONTAINING PROTEIN"/>
    <property type="match status" value="1"/>
</dbReference>
<dbReference type="FunFam" id="1.25.40.10:FF:000090">
    <property type="entry name" value="Pentatricopeptide repeat-containing protein, chloroplastic"/>
    <property type="match status" value="1"/>
</dbReference>
<evidence type="ECO:0000256" key="1">
    <source>
        <dbReference type="ARBA" id="ARBA00022737"/>
    </source>
</evidence>
<dbReference type="NCBIfam" id="TIGR00756">
    <property type="entry name" value="PPR"/>
    <property type="match status" value="4"/>
</dbReference>
<organism evidence="3 4">
    <name type="scientific">Carnegiea gigantea</name>
    <dbReference type="NCBI Taxonomy" id="171969"/>
    <lineage>
        <taxon>Eukaryota</taxon>
        <taxon>Viridiplantae</taxon>
        <taxon>Streptophyta</taxon>
        <taxon>Embryophyta</taxon>
        <taxon>Tracheophyta</taxon>
        <taxon>Spermatophyta</taxon>
        <taxon>Magnoliopsida</taxon>
        <taxon>eudicotyledons</taxon>
        <taxon>Gunneridae</taxon>
        <taxon>Pentapetalae</taxon>
        <taxon>Caryophyllales</taxon>
        <taxon>Cactineae</taxon>
        <taxon>Cactaceae</taxon>
        <taxon>Cactoideae</taxon>
        <taxon>Echinocereeae</taxon>
        <taxon>Carnegiea</taxon>
    </lineage>
</organism>
<dbReference type="GO" id="GO:0009451">
    <property type="term" value="P:RNA modification"/>
    <property type="evidence" value="ECO:0007669"/>
    <property type="project" value="InterPro"/>
</dbReference>